<protein>
    <recommendedName>
        <fullName evidence="1">GST N-terminal domain-containing protein</fullName>
    </recommendedName>
</protein>
<reference evidence="2" key="1">
    <citation type="journal article" date="2023" name="Mol. Phylogenet. Evol.">
        <title>Genome-scale phylogeny and comparative genomics of the fungal order Sordariales.</title>
        <authorList>
            <person name="Hensen N."/>
            <person name="Bonometti L."/>
            <person name="Westerberg I."/>
            <person name="Brannstrom I.O."/>
            <person name="Guillou S."/>
            <person name="Cros-Aarteil S."/>
            <person name="Calhoun S."/>
            <person name="Haridas S."/>
            <person name="Kuo A."/>
            <person name="Mondo S."/>
            <person name="Pangilinan J."/>
            <person name="Riley R."/>
            <person name="LaButti K."/>
            <person name="Andreopoulos B."/>
            <person name="Lipzen A."/>
            <person name="Chen C."/>
            <person name="Yan M."/>
            <person name="Daum C."/>
            <person name="Ng V."/>
            <person name="Clum A."/>
            <person name="Steindorff A."/>
            <person name="Ohm R.A."/>
            <person name="Martin F."/>
            <person name="Silar P."/>
            <person name="Natvig D.O."/>
            <person name="Lalanne C."/>
            <person name="Gautier V."/>
            <person name="Ament-Velasquez S.L."/>
            <person name="Kruys A."/>
            <person name="Hutchinson M.I."/>
            <person name="Powell A.J."/>
            <person name="Barry K."/>
            <person name="Miller A.N."/>
            <person name="Grigoriev I.V."/>
            <person name="Debuchy R."/>
            <person name="Gladieux P."/>
            <person name="Hiltunen Thoren M."/>
            <person name="Johannesson H."/>
        </authorList>
    </citation>
    <scope>NUCLEOTIDE SEQUENCE</scope>
    <source>
        <strain evidence="2">PSN293</strain>
    </source>
</reference>
<dbReference type="Pfam" id="PF13409">
    <property type="entry name" value="GST_N_2"/>
    <property type="match status" value="1"/>
</dbReference>
<dbReference type="SUPFAM" id="SSF47616">
    <property type="entry name" value="GST C-terminal domain-like"/>
    <property type="match status" value="1"/>
</dbReference>
<dbReference type="Gene3D" id="1.20.1050.10">
    <property type="match status" value="1"/>
</dbReference>
<reference evidence="2" key="2">
    <citation type="submission" date="2023-05" db="EMBL/GenBank/DDBJ databases">
        <authorList>
            <consortium name="Lawrence Berkeley National Laboratory"/>
            <person name="Steindorff A."/>
            <person name="Hensen N."/>
            <person name="Bonometti L."/>
            <person name="Westerberg I."/>
            <person name="Brannstrom I.O."/>
            <person name="Guillou S."/>
            <person name="Cros-Aarteil S."/>
            <person name="Calhoun S."/>
            <person name="Haridas S."/>
            <person name="Kuo A."/>
            <person name="Mondo S."/>
            <person name="Pangilinan J."/>
            <person name="Riley R."/>
            <person name="Labutti K."/>
            <person name="Andreopoulos B."/>
            <person name="Lipzen A."/>
            <person name="Chen C."/>
            <person name="Yanf M."/>
            <person name="Daum C."/>
            <person name="Ng V."/>
            <person name="Clum A."/>
            <person name="Ohm R."/>
            <person name="Martin F."/>
            <person name="Silar P."/>
            <person name="Natvig D."/>
            <person name="Lalanne C."/>
            <person name="Gautier V."/>
            <person name="Ament-Velasquez S.L."/>
            <person name="Kruys A."/>
            <person name="Hutchinson M.I."/>
            <person name="Powell A.J."/>
            <person name="Barry K."/>
            <person name="Miller A.N."/>
            <person name="Grigoriev I.V."/>
            <person name="Debuchy R."/>
            <person name="Gladieux P."/>
            <person name="Thoren M.H."/>
            <person name="Johannesson H."/>
        </authorList>
    </citation>
    <scope>NUCLEOTIDE SEQUENCE</scope>
    <source>
        <strain evidence="2">PSN293</strain>
    </source>
</reference>
<dbReference type="Gene3D" id="3.40.30.10">
    <property type="entry name" value="Glutaredoxin"/>
    <property type="match status" value="1"/>
</dbReference>
<dbReference type="SUPFAM" id="SSF52833">
    <property type="entry name" value="Thioredoxin-like"/>
    <property type="match status" value="1"/>
</dbReference>
<dbReference type="InterPro" id="IPR036282">
    <property type="entry name" value="Glutathione-S-Trfase_C_sf"/>
</dbReference>
<dbReference type="PANTHER" id="PTHR43968">
    <property type="match status" value="1"/>
</dbReference>
<feature type="domain" description="GST N-terminal" evidence="1">
    <location>
        <begin position="3"/>
        <end position="94"/>
    </location>
</feature>
<evidence type="ECO:0000259" key="1">
    <source>
        <dbReference type="PROSITE" id="PS50404"/>
    </source>
</evidence>
<keyword evidence="3" id="KW-1185">Reference proteome</keyword>
<evidence type="ECO:0000313" key="2">
    <source>
        <dbReference type="EMBL" id="KAK4212365.1"/>
    </source>
</evidence>
<dbReference type="InterPro" id="IPR050983">
    <property type="entry name" value="GST_Omega/HSP26"/>
</dbReference>
<dbReference type="CDD" id="cd03194">
    <property type="entry name" value="GST_C_3"/>
    <property type="match status" value="1"/>
</dbReference>
<proteinExistence type="predicted"/>
<dbReference type="PANTHER" id="PTHR43968:SF6">
    <property type="entry name" value="GLUTATHIONE S-TRANSFERASE OMEGA"/>
    <property type="match status" value="1"/>
</dbReference>
<dbReference type="Proteomes" id="UP001301769">
    <property type="component" value="Unassembled WGS sequence"/>
</dbReference>
<dbReference type="InterPro" id="IPR036249">
    <property type="entry name" value="Thioredoxin-like_sf"/>
</dbReference>
<dbReference type="EMBL" id="MU858129">
    <property type="protein sequence ID" value="KAK4212365.1"/>
    <property type="molecule type" value="Genomic_DNA"/>
</dbReference>
<accession>A0AAN7B8W0</accession>
<name>A0AAN7B8W0_9PEZI</name>
<organism evidence="2 3">
    <name type="scientific">Rhypophila decipiens</name>
    <dbReference type="NCBI Taxonomy" id="261697"/>
    <lineage>
        <taxon>Eukaryota</taxon>
        <taxon>Fungi</taxon>
        <taxon>Dikarya</taxon>
        <taxon>Ascomycota</taxon>
        <taxon>Pezizomycotina</taxon>
        <taxon>Sordariomycetes</taxon>
        <taxon>Sordariomycetidae</taxon>
        <taxon>Sordariales</taxon>
        <taxon>Naviculisporaceae</taxon>
        <taxon>Rhypophila</taxon>
    </lineage>
</organism>
<dbReference type="PROSITE" id="PS50404">
    <property type="entry name" value="GST_NTER"/>
    <property type="match status" value="1"/>
</dbReference>
<gene>
    <name evidence="2" type="ORF">QBC37DRAFT_425148</name>
</gene>
<dbReference type="GO" id="GO:0005737">
    <property type="term" value="C:cytoplasm"/>
    <property type="evidence" value="ECO:0007669"/>
    <property type="project" value="TreeGrafter"/>
</dbReference>
<sequence>MVYHLYITNKNYSSWSLRPWLLMKVLNIPFLEHLEYLTPGSYSQPQWKAFSPTAHVPCLHDISSSSDSDSEEKIILWESLSIVEHLSDMHPTSGIYPPINKAAAARAWARSSVAEMHASFNALRNEMGMNIGLRLQLLSPSESLVADLERINALWSEGLSRFGGPYLAGKNFCAVDAFFAPVVLRLQTYVNSIEYITDEKVKEYVQRILSLPELKEWVDEALKETIREPVHDEESLEGKKLLEDLRAV</sequence>
<comment type="caution">
    <text evidence="2">The sequence shown here is derived from an EMBL/GenBank/DDBJ whole genome shotgun (WGS) entry which is preliminary data.</text>
</comment>
<dbReference type="InterPro" id="IPR004045">
    <property type="entry name" value="Glutathione_S-Trfase_N"/>
</dbReference>
<dbReference type="AlphaFoldDB" id="A0AAN7B8W0"/>
<evidence type="ECO:0000313" key="3">
    <source>
        <dbReference type="Proteomes" id="UP001301769"/>
    </source>
</evidence>